<dbReference type="RefSeq" id="WP_016575012.1">
    <property type="nucleotide sequence ID" value="NZ_BHXC01000007.1"/>
</dbReference>
<dbReference type="Proteomes" id="UP000288351">
    <property type="component" value="Unassembled WGS sequence"/>
</dbReference>
<comment type="caution">
    <text evidence="1">The sequence shown here is derived from an EMBL/GenBank/DDBJ whole genome shotgun (WGS) entry which is preliminary data.</text>
</comment>
<dbReference type="AlphaFoldDB" id="A0A401RBL1"/>
<name>A0A401RBL1_STRNR</name>
<gene>
    <name evidence="1" type="ORF">SALB_07829</name>
</gene>
<evidence type="ECO:0000313" key="1">
    <source>
        <dbReference type="EMBL" id="GCB95026.1"/>
    </source>
</evidence>
<dbReference type="EMBL" id="BHXC01000007">
    <property type="protein sequence ID" value="GCB95026.1"/>
    <property type="molecule type" value="Genomic_DNA"/>
</dbReference>
<evidence type="ECO:0000313" key="2">
    <source>
        <dbReference type="Proteomes" id="UP000288351"/>
    </source>
</evidence>
<proteinExistence type="predicted"/>
<sequence length="132" mass="14698">MLSEGAAWAKGANPWGCGANVDHPHKSHQNHRAVNVHADLKCSTGKVPRFSIHVTLYRSRWWGWEKIGKTGYVSGHNKYKARAVANWEPHGACHHYKAVGEFMIAGGSKKITSTVFNYNKEKIEGKGELCVK</sequence>
<accession>A0A401RBL1</accession>
<organism evidence="1 2">
    <name type="scientific">Streptomyces noursei</name>
    <name type="common">Streptomyces albulus</name>
    <dbReference type="NCBI Taxonomy" id="1971"/>
    <lineage>
        <taxon>Bacteria</taxon>
        <taxon>Bacillati</taxon>
        <taxon>Actinomycetota</taxon>
        <taxon>Actinomycetes</taxon>
        <taxon>Kitasatosporales</taxon>
        <taxon>Streptomycetaceae</taxon>
        <taxon>Streptomyces</taxon>
    </lineage>
</organism>
<reference evidence="1 2" key="1">
    <citation type="journal article" date="2019" name="Microbiol. Resour. Announc.">
        <title>Draft Genome Sequence of the Most Traditional epsilon-Poly-l-Lysine Producer, Streptomyces albulus NBRC14147.</title>
        <authorList>
            <person name="Yamanaka K."/>
            <person name="Hamano Y."/>
        </authorList>
    </citation>
    <scope>NUCLEOTIDE SEQUENCE [LARGE SCALE GENOMIC DNA]</scope>
    <source>
        <strain evidence="1 2">NBRC 14147</strain>
    </source>
</reference>
<protein>
    <submittedName>
        <fullName evidence="1">Uncharacterized protein</fullName>
    </submittedName>
</protein>